<evidence type="ECO:0000313" key="2">
    <source>
        <dbReference type="Proteomes" id="UP000682782"/>
    </source>
</evidence>
<dbReference type="EMBL" id="CP068393">
    <property type="protein sequence ID" value="QUC65764.1"/>
    <property type="molecule type" value="Genomic_DNA"/>
</dbReference>
<keyword evidence="2" id="KW-1185">Reference proteome</keyword>
<name>A0AC61N407_9FIRM</name>
<accession>A0AC61N407</accession>
<reference evidence="1" key="1">
    <citation type="submission" date="2021-01" db="EMBL/GenBank/DDBJ databases">
        <title>Complete genome sequence of Clostridiales bacterium R-7.</title>
        <authorList>
            <person name="Mahoney-Kurpe S.C."/>
            <person name="Palevich N."/>
            <person name="Koike S."/>
            <person name="Moon C.D."/>
            <person name="Attwood G.T."/>
        </authorList>
    </citation>
    <scope>NUCLEOTIDE SEQUENCE</scope>
    <source>
        <strain evidence="1">R-7</strain>
    </source>
</reference>
<proteinExistence type="predicted"/>
<sequence length="641" mass="69804">MKKHLQRIMSLLCVLALALGCVCALAEEIQYEDRIITAKWMDGDNYDGVRPESVNAYLAGQKATLNEENGWTGVVSVPADTDNEWTYDSVEGYAATLSKDAVSVVTFNRPVAPAISVSATVAWDDSDNAGKIRPESVQLMLLADGEAYGEPLTAKNPGWKVTWNDLPVFKPNADTKIEYTVKQLQTPDGYTSTASGLEVKNTLQTGSLNLTAAVTGAPEGADLSALTLTVDGPDPSMPRTLTWAQISGGSFSFDNVLPGAYLVRGTNADTLVEGYSMDTANSKVSDAVMVKAGEAATLTYKYAYKLPEAIEAEEDYDPMANIGALSFEILGPDDRMPVTITYSQFTNGQYELGDLVPGVYTVVERNAETLVKYYTLTGASVTGMKLEVTPDGTATAKLFNQYVPAPTPEPDAEFVDIPVTKTWNDNNNKDGNRPDAITVRLFADGVEVDSHILTAGENWAFTFVEKPRYQEDNKTEVVYTINEDAVPMYAAEINGYNIVNQYRPEVTSISVSKIWVDKDNAAGIRPSSIAMTLSDGQKVVKVVVLDATNGWTATVNDLPTVVNGQPAKYGWKEQEVIGYTLTGVKEEGNAMTFTNTIWERPEKPTEGKTPKTAGETWYFFEEYDTPLGVEVIINHVGDCFD</sequence>
<dbReference type="Proteomes" id="UP000682782">
    <property type="component" value="Chromosome"/>
</dbReference>
<protein>
    <submittedName>
        <fullName evidence="1">Cna B-type domain-containing protein</fullName>
    </submittedName>
</protein>
<gene>
    <name evidence="1" type="ORF">JYE49_07660</name>
</gene>
<organism evidence="1 2">
    <name type="scientific">Aristaeella hokkaidonensis</name>
    <dbReference type="NCBI Taxonomy" id="3046382"/>
    <lineage>
        <taxon>Bacteria</taxon>
        <taxon>Bacillati</taxon>
        <taxon>Bacillota</taxon>
        <taxon>Clostridia</taxon>
        <taxon>Eubacteriales</taxon>
        <taxon>Aristaeellaceae</taxon>
        <taxon>Aristaeella</taxon>
    </lineage>
</organism>
<evidence type="ECO:0000313" key="1">
    <source>
        <dbReference type="EMBL" id="QUC65764.1"/>
    </source>
</evidence>